<dbReference type="Pfam" id="PF00027">
    <property type="entry name" value="cNMP_binding"/>
    <property type="match status" value="1"/>
</dbReference>
<dbReference type="InterPro" id="IPR018490">
    <property type="entry name" value="cNMP-bd_dom_sf"/>
</dbReference>
<dbReference type="RefSeq" id="WP_171625018.1">
    <property type="nucleotide sequence ID" value="NZ_JABBPG010000002.1"/>
</dbReference>
<dbReference type="PROSITE" id="PS50042">
    <property type="entry name" value="CNMP_BINDING_3"/>
    <property type="match status" value="1"/>
</dbReference>
<proteinExistence type="predicted"/>
<accession>A0A849V9M9</accession>
<dbReference type="Proteomes" id="UP000586305">
    <property type="component" value="Unassembled WGS sequence"/>
</dbReference>
<dbReference type="InterPro" id="IPR000595">
    <property type="entry name" value="cNMP-bd_dom"/>
</dbReference>
<dbReference type="Gene3D" id="2.60.120.10">
    <property type="entry name" value="Jelly Rolls"/>
    <property type="match status" value="1"/>
</dbReference>
<dbReference type="CDD" id="cd00038">
    <property type="entry name" value="CAP_ED"/>
    <property type="match status" value="1"/>
</dbReference>
<protein>
    <submittedName>
        <fullName evidence="2">Crp/Fnr family transcriptional regulator</fullName>
    </submittedName>
</protein>
<dbReference type="InterPro" id="IPR014710">
    <property type="entry name" value="RmlC-like_jellyroll"/>
</dbReference>
<evidence type="ECO:0000313" key="2">
    <source>
        <dbReference type="EMBL" id="NOU49936.1"/>
    </source>
</evidence>
<dbReference type="EMBL" id="JABBPG010000002">
    <property type="protein sequence ID" value="NOU49936.1"/>
    <property type="molecule type" value="Genomic_DNA"/>
</dbReference>
<dbReference type="SUPFAM" id="SSF51206">
    <property type="entry name" value="cAMP-binding domain-like"/>
    <property type="match status" value="1"/>
</dbReference>
<feature type="domain" description="Cyclic nucleotide-binding" evidence="1">
    <location>
        <begin position="1"/>
        <end position="90"/>
    </location>
</feature>
<name>A0A849V9M9_9GAMM</name>
<reference evidence="2 3" key="1">
    <citation type="submission" date="2020-04" db="EMBL/GenBank/DDBJ databases">
        <title>Pseudoalteromonas caenipelagi sp. nov., isolated from a tidal flat.</title>
        <authorList>
            <person name="Park S."/>
            <person name="Yoon J.-H."/>
        </authorList>
    </citation>
    <scope>NUCLEOTIDE SEQUENCE [LARGE SCALE GENOMIC DNA]</scope>
    <source>
        <strain evidence="2 3">JBTF-M23</strain>
    </source>
</reference>
<gene>
    <name evidence="2" type="ORF">HG263_05215</name>
</gene>
<evidence type="ECO:0000313" key="3">
    <source>
        <dbReference type="Proteomes" id="UP000586305"/>
    </source>
</evidence>
<comment type="caution">
    <text evidence="2">The sequence shown here is derived from an EMBL/GenBank/DDBJ whole genome shotgun (WGS) entry which is preliminary data.</text>
</comment>
<organism evidence="2 3">
    <name type="scientific">Pseudoalteromonas caenipelagi</name>
    <dbReference type="NCBI Taxonomy" id="2726988"/>
    <lineage>
        <taxon>Bacteria</taxon>
        <taxon>Pseudomonadati</taxon>
        <taxon>Pseudomonadota</taxon>
        <taxon>Gammaproteobacteria</taxon>
        <taxon>Alteromonadales</taxon>
        <taxon>Pseudoalteromonadaceae</taxon>
        <taxon>Pseudoalteromonas</taxon>
    </lineage>
</organism>
<sequence length="175" mass="19997">MYLDDFLKQYGSSVNLKKGEHAFYQGDSNSSLYFVVAGLLKAYYISLDGKESIKSFIKPKNIIGSLSVLQDNGVCSFNLVALEQTQLIRLPLYMLIEASSQFHSLSQQLVNILIELSMKKEQREYDFLTLSAEDRLLKFRNAEPELYEKLTQIDVAKHIGITPVALSRIKRRLQI</sequence>
<keyword evidence="3" id="KW-1185">Reference proteome</keyword>
<dbReference type="AlphaFoldDB" id="A0A849V9M9"/>
<evidence type="ECO:0000259" key="1">
    <source>
        <dbReference type="PROSITE" id="PS50042"/>
    </source>
</evidence>